<protein>
    <submittedName>
        <fullName evidence="1">Uncharacterized protein</fullName>
    </submittedName>
</protein>
<dbReference type="Proteomes" id="UP000480303">
    <property type="component" value="Unassembled WGS sequence"/>
</dbReference>
<dbReference type="EMBL" id="BLLI01000020">
    <property type="protein sequence ID" value="GFH42325.1"/>
    <property type="molecule type" value="Genomic_DNA"/>
</dbReference>
<reference evidence="1 2" key="1">
    <citation type="submission" date="2020-02" db="EMBL/GenBank/DDBJ databases">
        <title>Draft genome sequence of Lactococcus sp. Hs30E4-3.</title>
        <authorList>
            <person name="Noda S."/>
            <person name="Yuki M."/>
            <person name="Ohkuma M."/>
        </authorList>
    </citation>
    <scope>NUCLEOTIDE SEQUENCE [LARGE SCALE GENOMIC DNA]</scope>
    <source>
        <strain evidence="1 2">Hs30E4-3</strain>
    </source>
</reference>
<keyword evidence="2" id="KW-1185">Reference proteome</keyword>
<sequence length="54" mass="5961">MMIELNQATIAKVRIIGNNANKNKEISIHSSAAEYLTFITSSGVEAIYADENFK</sequence>
<gene>
    <name evidence="1" type="ORF">Hs30E_08760</name>
</gene>
<evidence type="ECO:0000313" key="2">
    <source>
        <dbReference type="Proteomes" id="UP000480303"/>
    </source>
</evidence>
<organism evidence="1 2">
    <name type="scientific">Pseudolactococcus hodotermopsidis</name>
    <dbReference type="NCBI Taxonomy" id="2709157"/>
    <lineage>
        <taxon>Bacteria</taxon>
        <taxon>Bacillati</taxon>
        <taxon>Bacillota</taxon>
        <taxon>Bacilli</taxon>
        <taxon>Lactobacillales</taxon>
        <taxon>Streptococcaceae</taxon>
        <taxon>Pseudolactococcus</taxon>
    </lineage>
</organism>
<accession>A0A6A0BCD2</accession>
<comment type="caution">
    <text evidence="1">The sequence shown here is derived from an EMBL/GenBank/DDBJ whole genome shotgun (WGS) entry which is preliminary data.</text>
</comment>
<dbReference type="AlphaFoldDB" id="A0A6A0BCD2"/>
<evidence type="ECO:0000313" key="1">
    <source>
        <dbReference type="EMBL" id="GFH42325.1"/>
    </source>
</evidence>
<proteinExistence type="predicted"/>
<name>A0A6A0BCD2_9LACT</name>